<dbReference type="PANTHER" id="PTHR42701">
    <property type="entry name" value="IMIDAZOLE GLYCEROL PHOSPHATE SYNTHASE SUBUNIT HISH"/>
    <property type="match status" value="1"/>
</dbReference>
<evidence type="ECO:0000256" key="5">
    <source>
        <dbReference type="ARBA" id="ARBA00022962"/>
    </source>
</evidence>
<comment type="subunit">
    <text evidence="2 10">Heterodimer of HisH and HisF.</text>
</comment>
<comment type="catalytic activity">
    <reaction evidence="9 10">
        <text>L-glutamine + H2O = L-glutamate + NH4(+)</text>
        <dbReference type="Rhea" id="RHEA:15889"/>
        <dbReference type="ChEBI" id="CHEBI:15377"/>
        <dbReference type="ChEBI" id="CHEBI:28938"/>
        <dbReference type="ChEBI" id="CHEBI:29985"/>
        <dbReference type="ChEBI" id="CHEBI:58359"/>
        <dbReference type="EC" id="3.5.1.2"/>
    </reaction>
</comment>
<evidence type="ECO:0000256" key="8">
    <source>
        <dbReference type="ARBA" id="ARBA00047838"/>
    </source>
</evidence>
<evidence type="ECO:0000313" key="13">
    <source>
        <dbReference type="EMBL" id="HFX12875.1"/>
    </source>
</evidence>
<keyword evidence="4 10" id="KW-0378">Hydrolase</keyword>
<evidence type="ECO:0000256" key="3">
    <source>
        <dbReference type="ARBA" id="ARBA00022605"/>
    </source>
</evidence>
<evidence type="ECO:0000256" key="2">
    <source>
        <dbReference type="ARBA" id="ARBA00011152"/>
    </source>
</evidence>
<dbReference type="EC" id="3.5.1.2" evidence="10"/>
<dbReference type="PROSITE" id="PS51273">
    <property type="entry name" value="GATASE_TYPE_1"/>
    <property type="match status" value="1"/>
</dbReference>
<dbReference type="InterPro" id="IPR010139">
    <property type="entry name" value="Imidazole-glycPsynth_HisH"/>
</dbReference>
<name>A0A7C3MJ00_DICTH</name>
<evidence type="ECO:0000256" key="4">
    <source>
        <dbReference type="ARBA" id="ARBA00022801"/>
    </source>
</evidence>
<protein>
    <recommendedName>
        <fullName evidence="10">Imidazole glycerol phosphate synthase subunit HisH</fullName>
        <ecNumber evidence="10">4.3.2.10</ecNumber>
    </recommendedName>
    <alternativeName>
        <fullName evidence="10">IGP synthase glutaminase subunit</fullName>
        <ecNumber evidence="10">3.5.1.2</ecNumber>
    </alternativeName>
    <alternativeName>
        <fullName evidence="10">IGP synthase subunit HisH</fullName>
    </alternativeName>
    <alternativeName>
        <fullName evidence="10">ImGP synthase subunit HisH</fullName>
        <shortName evidence="10">IGPS subunit HisH</shortName>
    </alternativeName>
</protein>
<feature type="active site" evidence="10 11">
    <location>
        <position position="181"/>
    </location>
</feature>
<dbReference type="CDD" id="cd01748">
    <property type="entry name" value="GATase1_IGP_Synthase"/>
    <property type="match status" value="1"/>
</dbReference>
<comment type="caution">
    <text evidence="13">The sequence shown here is derived from an EMBL/GenBank/DDBJ whole genome shotgun (WGS) entry which is preliminary data.</text>
</comment>
<dbReference type="Gene3D" id="3.40.50.880">
    <property type="match status" value="1"/>
</dbReference>
<comment type="pathway">
    <text evidence="1 10">Amino-acid biosynthesis; L-histidine biosynthesis; L-histidine from 5-phospho-alpha-D-ribose 1-diphosphate: step 5/9.</text>
</comment>
<keyword evidence="3 10" id="KW-0028">Amino-acid biosynthesis</keyword>
<dbReference type="GO" id="GO:0000105">
    <property type="term" value="P:L-histidine biosynthetic process"/>
    <property type="evidence" value="ECO:0007669"/>
    <property type="project" value="UniProtKB-UniRule"/>
</dbReference>
<evidence type="ECO:0000256" key="9">
    <source>
        <dbReference type="ARBA" id="ARBA00049534"/>
    </source>
</evidence>
<keyword evidence="10" id="KW-0963">Cytoplasm</keyword>
<evidence type="ECO:0000256" key="11">
    <source>
        <dbReference type="PIRSR" id="PIRSR000495-1"/>
    </source>
</evidence>
<evidence type="ECO:0000256" key="10">
    <source>
        <dbReference type="HAMAP-Rule" id="MF_00278"/>
    </source>
</evidence>
<keyword evidence="7 10" id="KW-0456">Lyase</keyword>
<dbReference type="PIRSF" id="PIRSF000495">
    <property type="entry name" value="Amidotransf_hisH"/>
    <property type="match status" value="1"/>
</dbReference>
<dbReference type="AlphaFoldDB" id="A0A7C3MJ00"/>
<dbReference type="NCBIfam" id="TIGR01855">
    <property type="entry name" value="IMP_synth_hisH"/>
    <property type="match status" value="1"/>
</dbReference>
<proteinExistence type="inferred from homology"/>
<evidence type="ECO:0000256" key="7">
    <source>
        <dbReference type="ARBA" id="ARBA00023239"/>
    </source>
</evidence>
<dbReference type="PANTHER" id="PTHR42701:SF1">
    <property type="entry name" value="IMIDAZOLE GLYCEROL PHOSPHATE SYNTHASE SUBUNIT HISH"/>
    <property type="match status" value="1"/>
</dbReference>
<accession>A0A7C3MJ00</accession>
<sequence>MKVVIIDYLSGNLFSILKALKYIGVETIVSKDPEDWFRGDAVVFPGQGNFAQAISELKKDSRDEALKEILKNKYFLGICLGLQILFEESEESKLEKGLGVFKGKVKKLPAKKIPHLGWNNVEFEKHGRLLNGIPNNSFFYFVHSYYVNPKEDIVIGLTEYSIKFPSYIEKENIFGVQFHPEKSSSYGIKLLENFIKECKK</sequence>
<comment type="function">
    <text evidence="10">IGPS catalyzes the conversion of PRFAR and glutamine to IGP, AICAR and glutamate. The HisH subunit catalyzes the hydrolysis of glutamine to glutamate and ammonia as part of the synthesis of IGP and AICAR. The resulting ammonia molecule is channeled to the active site of HisF.</text>
</comment>
<keyword evidence="6 10" id="KW-0368">Histidine biosynthesis</keyword>
<dbReference type="GO" id="GO:0005737">
    <property type="term" value="C:cytoplasm"/>
    <property type="evidence" value="ECO:0007669"/>
    <property type="project" value="UniProtKB-SubCell"/>
</dbReference>
<organism evidence="13">
    <name type="scientific">Dictyoglomus thermophilum</name>
    <dbReference type="NCBI Taxonomy" id="14"/>
    <lineage>
        <taxon>Bacteria</taxon>
        <taxon>Pseudomonadati</taxon>
        <taxon>Dictyoglomota</taxon>
        <taxon>Dictyoglomia</taxon>
        <taxon>Dictyoglomales</taxon>
        <taxon>Dictyoglomaceae</taxon>
        <taxon>Dictyoglomus</taxon>
    </lineage>
</organism>
<evidence type="ECO:0000256" key="6">
    <source>
        <dbReference type="ARBA" id="ARBA00023102"/>
    </source>
</evidence>
<dbReference type="HAMAP" id="MF_00278">
    <property type="entry name" value="HisH"/>
    <property type="match status" value="1"/>
</dbReference>
<feature type="domain" description="Glutamine amidotransferase" evidence="12">
    <location>
        <begin position="4"/>
        <end position="196"/>
    </location>
</feature>
<dbReference type="EMBL" id="DTIN01000009">
    <property type="protein sequence ID" value="HFX12875.1"/>
    <property type="molecule type" value="Genomic_DNA"/>
</dbReference>
<comment type="subcellular location">
    <subcellularLocation>
        <location evidence="10">Cytoplasm</location>
    </subcellularLocation>
</comment>
<feature type="active site" description="Nucleophile" evidence="10 11">
    <location>
        <position position="79"/>
    </location>
</feature>
<gene>
    <name evidence="10 13" type="primary">hisH</name>
    <name evidence="13" type="ORF">ENW00_01790</name>
</gene>
<keyword evidence="5 10" id="KW-0315">Glutamine amidotransferase</keyword>
<dbReference type="Pfam" id="PF00117">
    <property type="entry name" value="GATase"/>
    <property type="match status" value="1"/>
</dbReference>
<feature type="active site" evidence="10 11">
    <location>
        <position position="179"/>
    </location>
</feature>
<dbReference type="UniPathway" id="UPA00031">
    <property type="reaction ID" value="UER00010"/>
</dbReference>
<dbReference type="EC" id="4.3.2.10" evidence="10"/>
<dbReference type="InterPro" id="IPR029062">
    <property type="entry name" value="Class_I_gatase-like"/>
</dbReference>
<reference evidence="13" key="1">
    <citation type="journal article" date="2020" name="mSystems">
        <title>Genome- and Community-Level Interaction Insights into Carbon Utilization and Element Cycling Functions of Hydrothermarchaeota in Hydrothermal Sediment.</title>
        <authorList>
            <person name="Zhou Z."/>
            <person name="Liu Y."/>
            <person name="Xu W."/>
            <person name="Pan J."/>
            <person name="Luo Z.H."/>
            <person name="Li M."/>
        </authorList>
    </citation>
    <scope>NUCLEOTIDE SEQUENCE [LARGE SCALE GENOMIC DNA]</scope>
    <source>
        <strain evidence="13">SpSt-81</strain>
    </source>
</reference>
<comment type="catalytic activity">
    <reaction evidence="8 10">
        <text>5-[(5-phospho-1-deoxy-D-ribulos-1-ylimino)methylamino]-1-(5-phospho-beta-D-ribosyl)imidazole-4-carboxamide + L-glutamine = D-erythro-1-(imidazol-4-yl)glycerol 3-phosphate + 5-amino-1-(5-phospho-beta-D-ribosyl)imidazole-4-carboxamide + L-glutamate + H(+)</text>
        <dbReference type="Rhea" id="RHEA:24793"/>
        <dbReference type="ChEBI" id="CHEBI:15378"/>
        <dbReference type="ChEBI" id="CHEBI:29985"/>
        <dbReference type="ChEBI" id="CHEBI:58278"/>
        <dbReference type="ChEBI" id="CHEBI:58359"/>
        <dbReference type="ChEBI" id="CHEBI:58475"/>
        <dbReference type="ChEBI" id="CHEBI:58525"/>
        <dbReference type="EC" id="4.3.2.10"/>
    </reaction>
</comment>
<dbReference type="InterPro" id="IPR017926">
    <property type="entry name" value="GATASE"/>
</dbReference>
<evidence type="ECO:0000256" key="1">
    <source>
        <dbReference type="ARBA" id="ARBA00005091"/>
    </source>
</evidence>
<evidence type="ECO:0000259" key="12">
    <source>
        <dbReference type="Pfam" id="PF00117"/>
    </source>
</evidence>
<dbReference type="GO" id="GO:0000107">
    <property type="term" value="F:imidazoleglycerol-phosphate synthase activity"/>
    <property type="evidence" value="ECO:0007669"/>
    <property type="project" value="UniProtKB-UniRule"/>
</dbReference>
<dbReference type="SUPFAM" id="SSF52317">
    <property type="entry name" value="Class I glutamine amidotransferase-like"/>
    <property type="match status" value="1"/>
</dbReference>
<dbReference type="GO" id="GO:0016829">
    <property type="term" value="F:lyase activity"/>
    <property type="evidence" value="ECO:0007669"/>
    <property type="project" value="UniProtKB-KW"/>
</dbReference>
<dbReference type="GO" id="GO:0004359">
    <property type="term" value="F:glutaminase activity"/>
    <property type="evidence" value="ECO:0007669"/>
    <property type="project" value="UniProtKB-EC"/>
</dbReference>